<evidence type="ECO:0000256" key="6">
    <source>
        <dbReference type="PROSITE-ProRule" id="PRU00317"/>
    </source>
</evidence>
<organism evidence="8 9">
    <name type="scientific">Acer yangbiense</name>
    <dbReference type="NCBI Taxonomy" id="1000413"/>
    <lineage>
        <taxon>Eukaryota</taxon>
        <taxon>Viridiplantae</taxon>
        <taxon>Streptophyta</taxon>
        <taxon>Embryophyta</taxon>
        <taxon>Tracheophyta</taxon>
        <taxon>Spermatophyta</taxon>
        <taxon>Magnoliopsida</taxon>
        <taxon>eudicotyledons</taxon>
        <taxon>Gunneridae</taxon>
        <taxon>Pentapetalae</taxon>
        <taxon>rosids</taxon>
        <taxon>malvids</taxon>
        <taxon>Sapindales</taxon>
        <taxon>Sapindaceae</taxon>
        <taxon>Hippocastanoideae</taxon>
        <taxon>Acereae</taxon>
        <taxon>Acer</taxon>
    </lineage>
</organism>
<comment type="subcellular location">
    <subcellularLocation>
        <location evidence="1">Cytoplasm</location>
    </subcellularLocation>
</comment>
<evidence type="ECO:0000256" key="1">
    <source>
        <dbReference type="ARBA" id="ARBA00004496"/>
    </source>
</evidence>
<evidence type="ECO:0000256" key="3">
    <source>
        <dbReference type="ARBA" id="ARBA00022737"/>
    </source>
</evidence>
<dbReference type="SMART" id="SM00025">
    <property type="entry name" value="Pumilio"/>
    <property type="match status" value="4"/>
</dbReference>
<keyword evidence="3" id="KW-0677">Repeat</keyword>
<keyword evidence="5" id="KW-0694">RNA-binding</keyword>
<dbReference type="InterPro" id="IPR016024">
    <property type="entry name" value="ARM-type_fold"/>
</dbReference>
<dbReference type="PANTHER" id="PTHR12537">
    <property type="entry name" value="RNA BINDING PROTEIN PUMILIO-RELATED"/>
    <property type="match status" value="1"/>
</dbReference>
<proteinExistence type="predicted"/>
<feature type="repeat" description="Pumilio" evidence="6">
    <location>
        <begin position="1"/>
        <end position="27"/>
    </location>
</feature>
<feature type="domain" description="PUM-HD" evidence="7">
    <location>
        <begin position="1"/>
        <end position="285"/>
    </location>
</feature>
<dbReference type="InterPro" id="IPR001313">
    <property type="entry name" value="Pumilio_RNA-bd_rpt"/>
</dbReference>
<gene>
    <name evidence="8" type="ORF">EZV62_004516</name>
</gene>
<evidence type="ECO:0000256" key="2">
    <source>
        <dbReference type="ARBA" id="ARBA00022490"/>
    </source>
</evidence>
<comment type="caution">
    <text evidence="8">The sequence shown here is derived from an EMBL/GenBank/DDBJ whole genome shotgun (WGS) entry which is preliminary data.</text>
</comment>
<dbReference type="PROSITE" id="PS50302">
    <property type="entry name" value="PUM"/>
    <property type="match status" value="3"/>
</dbReference>
<evidence type="ECO:0000313" key="8">
    <source>
        <dbReference type="EMBL" id="TXG69581.1"/>
    </source>
</evidence>
<dbReference type="GO" id="GO:0003729">
    <property type="term" value="F:mRNA binding"/>
    <property type="evidence" value="ECO:0007669"/>
    <property type="project" value="TreeGrafter"/>
</dbReference>
<evidence type="ECO:0000256" key="5">
    <source>
        <dbReference type="ARBA" id="ARBA00022884"/>
    </source>
</evidence>
<dbReference type="Pfam" id="PF00806">
    <property type="entry name" value="PUF"/>
    <property type="match status" value="6"/>
</dbReference>
<sequence>MTDVFGNYVIQKFFEHESPQQRKELADKLVGQMLPLSLQMYGCRVIQLYKRYVELFTCLCPSCSVALEVIELDQKTQLVLELDGHVMRCVRDQNGNHVIQKCIECHYRENSIYYLRFPRSFCHAFYSSLWLLCHSVLEHCSNQLQCQCIVDEILESACALAQDQYGNYVTQYVLERGQPHERSQIISKLTGKIVQMSQHKYASNVVKCLEYCNTAERELLIEEIIGQIEENDNLLKAKAQMLRMPRWIDNFITISRGFACWRRPEVHGDGTKTTFHWQKYANFSD</sequence>
<dbReference type="InterPro" id="IPR011989">
    <property type="entry name" value="ARM-like"/>
</dbReference>
<dbReference type="Proteomes" id="UP000323000">
    <property type="component" value="Chromosome 2"/>
</dbReference>
<evidence type="ECO:0000313" key="9">
    <source>
        <dbReference type="Proteomes" id="UP000323000"/>
    </source>
</evidence>
<dbReference type="GO" id="GO:0006417">
    <property type="term" value="P:regulation of translation"/>
    <property type="evidence" value="ECO:0007669"/>
    <property type="project" value="UniProtKB-KW"/>
</dbReference>
<evidence type="ECO:0000259" key="7">
    <source>
        <dbReference type="PROSITE" id="PS50303"/>
    </source>
</evidence>
<reference evidence="9" key="1">
    <citation type="journal article" date="2019" name="Gigascience">
        <title>De novo genome assembly of the endangered Acer yangbiense, a plant species with extremely small populations endemic to Yunnan Province, China.</title>
        <authorList>
            <person name="Yang J."/>
            <person name="Wariss H.M."/>
            <person name="Tao L."/>
            <person name="Zhang R."/>
            <person name="Yun Q."/>
            <person name="Hollingsworth P."/>
            <person name="Dao Z."/>
            <person name="Luo G."/>
            <person name="Guo H."/>
            <person name="Ma Y."/>
            <person name="Sun W."/>
        </authorList>
    </citation>
    <scope>NUCLEOTIDE SEQUENCE [LARGE SCALE GENOMIC DNA]</scope>
    <source>
        <strain evidence="9">cv. Malutang</strain>
    </source>
</reference>
<protein>
    <recommendedName>
        <fullName evidence="7">PUM-HD domain-containing protein</fullName>
    </recommendedName>
</protein>
<keyword evidence="2" id="KW-0963">Cytoplasm</keyword>
<dbReference type="SUPFAM" id="SSF48371">
    <property type="entry name" value="ARM repeat"/>
    <property type="match status" value="1"/>
</dbReference>
<dbReference type="InterPro" id="IPR033133">
    <property type="entry name" value="PUM-HD"/>
</dbReference>
<keyword evidence="9" id="KW-1185">Reference proteome</keyword>
<keyword evidence="4" id="KW-0810">Translation regulation</keyword>
<feature type="repeat" description="Pumilio" evidence="6">
    <location>
        <begin position="152"/>
        <end position="187"/>
    </location>
</feature>
<dbReference type="GO" id="GO:0005737">
    <property type="term" value="C:cytoplasm"/>
    <property type="evidence" value="ECO:0007669"/>
    <property type="project" value="UniProtKB-SubCell"/>
</dbReference>
<dbReference type="OrthoDB" id="668540at2759"/>
<name>A0A5C7IK51_9ROSI</name>
<dbReference type="AlphaFoldDB" id="A0A5C7IK51"/>
<feature type="repeat" description="Pumilio" evidence="6">
    <location>
        <begin position="81"/>
        <end position="116"/>
    </location>
</feature>
<accession>A0A5C7IK51</accession>
<dbReference type="PANTHER" id="PTHR12537:SF119">
    <property type="entry name" value="PUMILIO HOMOLOG 6, CHLOROPLASTIC"/>
    <property type="match status" value="1"/>
</dbReference>
<dbReference type="EMBL" id="VAHF01000002">
    <property type="protein sequence ID" value="TXG69581.1"/>
    <property type="molecule type" value="Genomic_DNA"/>
</dbReference>
<dbReference type="Gene3D" id="1.25.10.10">
    <property type="entry name" value="Leucine-rich Repeat Variant"/>
    <property type="match status" value="1"/>
</dbReference>
<dbReference type="PROSITE" id="PS50303">
    <property type="entry name" value="PUM_HD"/>
    <property type="match status" value="1"/>
</dbReference>
<evidence type="ECO:0000256" key="4">
    <source>
        <dbReference type="ARBA" id="ARBA00022845"/>
    </source>
</evidence>